<keyword evidence="5 7" id="KW-0067">ATP-binding</keyword>
<dbReference type="PANTHER" id="PTHR46566:SF5">
    <property type="entry name" value="1-PHOSPHOFRUCTOKINASE"/>
    <property type="match status" value="1"/>
</dbReference>
<dbReference type="AlphaFoldDB" id="A0A845QWP0"/>
<dbReference type="PROSITE" id="PS00584">
    <property type="entry name" value="PFKB_KINASES_2"/>
    <property type="match status" value="1"/>
</dbReference>
<reference evidence="10 11" key="1">
    <citation type="submission" date="2018-08" db="EMBL/GenBank/DDBJ databases">
        <title>Murine metabolic-syndrome-specific gut microbial biobank.</title>
        <authorList>
            <person name="Liu C."/>
        </authorList>
    </citation>
    <scope>NUCLEOTIDE SEQUENCE [LARGE SCALE GENOMIC DNA]</scope>
    <source>
        <strain evidence="10 11">583</strain>
    </source>
</reference>
<evidence type="ECO:0000313" key="10">
    <source>
        <dbReference type="EMBL" id="NBI07337.1"/>
    </source>
</evidence>
<comment type="pathway">
    <text evidence="7">Carbohydrate metabolism; D-tagatose 6-phosphate degradation; D-glyceraldehyde 3-phosphate and glycerone phosphate from D-tagatose 6-phosphate: step 1/2.</text>
</comment>
<dbReference type="GO" id="GO:0044281">
    <property type="term" value="P:small molecule metabolic process"/>
    <property type="evidence" value="ECO:0007669"/>
    <property type="project" value="UniProtKB-ARBA"/>
</dbReference>
<feature type="domain" description="Carbohydrate kinase PfkB" evidence="9">
    <location>
        <begin position="15"/>
        <end position="290"/>
    </location>
</feature>
<keyword evidence="2 7" id="KW-0808">Transferase</keyword>
<evidence type="ECO:0000256" key="4">
    <source>
        <dbReference type="ARBA" id="ARBA00022777"/>
    </source>
</evidence>
<dbReference type="Pfam" id="PF00294">
    <property type="entry name" value="PfkB"/>
    <property type="match status" value="1"/>
</dbReference>
<dbReference type="GO" id="GO:2001059">
    <property type="term" value="P:D-tagatose 6-phosphate catabolic process"/>
    <property type="evidence" value="ECO:0007669"/>
    <property type="project" value="UniProtKB-UniPathway"/>
</dbReference>
<keyword evidence="7" id="KW-0423">Lactose metabolism</keyword>
<accession>A0A845QWP0</accession>
<dbReference type="InterPro" id="IPR011611">
    <property type="entry name" value="PfkB_dom"/>
</dbReference>
<comment type="function">
    <text evidence="8">Catalyzes the ATP-dependent phosphorylation of fructose-l-phosphate to fructose-l,6-bisphosphate.</text>
</comment>
<proteinExistence type="inferred from homology"/>
<comment type="catalytic activity">
    <reaction evidence="7">
        <text>D-tagatofuranose 6-phosphate + ATP = D-tagatofuranose 1,6-bisphosphate + ADP + H(+)</text>
        <dbReference type="Rhea" id="RHEA:12420"/>
        <dbReference type="ChEBI" id="CHEBI:15378"/>
        <dbReference type="ChEBI" id="CHEBI:30616"/>
        <dbReference type="ChEBI" id="CHEBI:58694"/>
        <dbReference type="ChEBI" id="CHEBI:58695"/>
        <dbReference type="ChEBI" id="CHEBI:456216"/>
        <dbReference type="EC" id="2.7.1.144"/>
    </reaction>
</comment>
<dbReference type="InterPro" id="IPR002173">
    <property type="entry name" value="Carboh/pur_kinase_PfkB_CS"/>
</dbReference>
<gene>
    <name evidence="10" type="primary">pfkB</name>
    <name evidence="10" type="ORF">D3Z33_10805</name>
</gene>
<evidence type="ECO:0000256" key="3">
    <source>
        <dbReference type="ARBA" id="ARBA00022741"/>
    </source>
</evidence>
<comment type="similarity">
    <text evidence="7">Belongs to the carbohydrate kinase PfkB family. LacC subfamily.</text>
</comment>
<evidence type="ECO:0000256" key="7">
    <source>
        <dbReference type="PIRNR" id="PIRNR000535"/>
    </source>
</evidence>
<dbReference type="NCBIfam" id="TIGR03828">
    <property type="entry name" value="pfkB"/>
    <property type="match status" value="1"/>
</dbReference>
<evidence type="ECO:0000313" key="11">
    <source>
        <dbReference type="Proteomes" id="UP000467132"/>
    </source>
</evidence>
<dbReference type="InterPro" id="IPR022463">
    <property type="entry name" value="1-PFruKinase"/>
</dbReference>
<evidence type="ECO:0000256" key="6">
    <source>
        <dbReference type="ARBA" id="ARBA00047745"/>
    </source>
</evidence>
<dbReference type="Proteomes" id="UP000467132">
    <property type="component" value="Unassembled WGS sequence"/>
</dbReference>
<keyword evidence="3 7" id="KW-0547">Nucleotide-binding</keyword>
<evidence type="ECO:0000256" key="8">
    <source>
        <dbReference type="RuleBase" id="RU369061"/>
    </source>
</evidence>
<dbReference type="Gene3D" id="3.40.1190.20">
    <property type="match status" value="1"/>
</dbReference>
<evidence type="ECO:0000256" key="1">
    <source>
        <dbReference type="ARBA" id="ARBA00005380"/>
    </source>
</evidence>
<dbReference type="InterPro" id="IPR029056">
    <property type="entry name" value="Ribokinase-like"/>
</dbReference>
<keyword evidence="4 8" id="KW-0418">Kinase</keyword>
<dbReference type="UniPathway" id="UPA00704">
    <property type="reaction ID" value="UER00715"/>
</dbReference>
<dbReference type="GO" id="GO:0005988">
    <property type="term" value="P:lactose metabolic process"/>
    <property type="evidence" value="ECO:0007669"/>
    <property type="project" value="UniProtKB-KW"/>
</dbReference>
<dbReference type="FunFam" id="3.40.1190.20:FF:000001">
    <property type="entry name" value="Phosphofructokinase"/>
    <property type="match status" value="1"/>
</dbReference>
<dbReference type="RefSeq" id="WP_160197800.1">
    <property type="nucleotide sequence ID" value="NZ_QXXA01000011.1"/>
</dbReference>
<dbReference type="NCBIfam" id="TIGR03168">
    <property type="entry name" value="1-PFK"/>
    <property type="match status" value="1"/>
</dbReference>
<evidence type="ECO:0000256" key="5">
    <source>
        <dbReference type="ARBA" id="ARBA00022840"/>
    </source>
</evidence>
<dbReference type="GO" id="GO:0008662">
    <property type="term" value="F:1-phosphofructokinase activity"/>
    <property type="evidence" value="ECO:0007669"/>
    <property type="project" value="UniProtKB-UniRule"/>
</dbReference>
<dbReference type="GO" id="GO:0016052">
    <property type="term" value="P:carbohydrate catabolic process"/>
    <property type="evidence" value="ECO:0007669"/>
    <property type="project" value="UniProtKB-ARBA"/>
</dbReference>
<evidence type="ECO:0000259" key="9">
    <source>
        <dbReference type="Pfam" id="PF00294"/>
    </source>
</evidence>
<dbReference type="EC" id="2.7.1.144" evidence="7"/>
<dbReference type="CDD" id="cd01164">
    <property type="entry name" value="FruK_PfkB_like"/>
    <property type="match status" value="1"/>
</dbReference>
<dbReference type="OrthoDB" id="9801219at2"/>
<keyword evidence="11" id="KW-1185">Reference proteome</keyword>
<dbReference type="EMBL" id="QXXA01000011">
    <property type="protein sequence ID" value="NBI07337.1"/>
    <property type="molecule type" value="Genomic_DNA"/>
</dbReference>
<dbReference type="GO" id="GO:0009024">
    <property type="term" value="F:tagatose-6-phosphate kinase activity"/>
    <property type="evidence" value="ECO:0007669"/>
    <property type="project" value="UniProtKB-EC"/>
</dbReference>
<dbReference type="PIRSF" id="PIRSF000535">
    <property type="entry name" value="1PFK/6PFK/LacC"/>
    <property type="match status" value="1"/>
</dbReference>
<comment type="similarity">
    <text evidence="1">Belongs to the carbohydrate kinase pfkB family.</text>
</comment>
<dbReference type="SUPFAM" id="SSF53613">
    <property type="entry name" value="Ribokinase-like"/>
    <property type="match status" value="1"/>
</dbReference>
<comment type="caution">
    <text evidence="10">The sequence shown here is derived from an EMBL/GenBank/DDBJ whole genome shotgun (WGS) entry which is preliminary data.</text>
</comment>
<evidence type="ECO:0000256" key="2">
    <source>
        <dbReference type="ARBA" id="ARBA00022679"/>
    </source>
</evidence>
<organism evidence="10 11">
    <name type="scientific">Senegalia massiliensis</name>
    <dbReference type="NCBI Taxonomy" id="1720316"/>
    <lineage>
        <taxon>Bacteria</taxon>
        <taxon>Bacillati</taxon>
        <taxon>Bacillota</taxon>
        <taxon>Clostridia</taxon>
        <taxon>Eubacteriales</taxon>
        <taxon>Clostridiaceae</taxon>
        <taxon>Senegalia</taxon>
    </lineage>
</organism>
<sequence>MIGTITLNPAVDRRYNIDILEKNTVKRTEDYMASAGGKGLNVSRVARILGEDVTAFGFLGGNTGDFIRNEISKLGINDSFTSVNGTTRTCLNIIDDNNDNIEILEKGPVISKKDKHKFLEEFELQLERLDIIAMSGSLPKGVDINIYSDIIEIAKKYNKKVILDTSGNVLLENLKSNPFLVKPNKEELENITGIKLDSEEAIKMSAHKILRRGAKNILVSLGDNGMYFFGEEGNFKVDIPKIKIKNTVGSGDSSVAGFAYSFSKGLDIQEVLKYANACGMSNAMEKGTGSIDIEKVNELRKKIIVRKI</sequence>
<dbReference type="PANTHER" id="PTHR46566">
    <property type="entry name" value="1-PHOSPHOFRUCTOKINASE-RELATED"/>
    <property type="match status" value="1"/>
</dbReference>
<dbReference type="GO" id="GO:0005524">
    <property type="term" value="F:ATP binding"/>
    <property type="evidence" value="ECO:0007669"/>
    <property type="project" value="UniProtKB-UniRule"/>
</dbReference>
<dbReference type="GO" id="GO:0005829">
    <property type="term" value="C:cytosol"/>
    <property type="evidence" value="ECO:0007669"/>
    <property type="project" value="TreeGrafter"/>
</dbReference>
<dbReference type="InterPro" id="IPR017583">
    <property type="entry name" value="Tagatose/fructose_Pkinase"/>
</dbReference>
<comment type="catalytic activity">
    <reaction evidence="6 8">
        <text>beta-D-fructose 1-phosphate + ATP = beta-D-fructose 1,6-bisphosphate + ADP + H(+)</text>
        <dbReference type="Rhea" id="RHEA:14213"/>
        <dbReference type="ChEBI" id="CHEBI:15378"/>
        <dbReference type="ChEBI" id="CHEBI:30616"/>
        <dbReference type="ChEBI" id="CHEBI:32966"/>
        <dbReference type="ChEBI" id="CHEBI:138881"/>
        <dbReference type="ChEBI" id="CHEBI:456216"/>
        <dbReference type="EC" id="2.7.1.56"/>
    </reaction>
</comment>
<name>A0A845QWP0_9CLOT</name>
<protein>
    <recommendedName>
        <fullName evidence="7">Tagatose-6-phosphate kinase</fullName>
        <ecNumber evidence="7">2.7.1.144</ecNumber>
    </recommendedName>
</protein>